<evidence type="ECO:0000256" key="8">
    <source>
        <dbReference type="ARBA" id="ARBA00022741"/>
    </source>
</evidence>
<keyword evidence="7 15" id="KW-0436">Ligase</keyword>
<reference evidence="18" key="2">
    <citation type="submission" date="2020-09" db="EMBL/GenBank/DDBJ databases">
        <authorList>
            <person name="Sun Q."/>
            <person name="Zhou Y."/>
        </authorList>
    </citation>
    <scope>NUCLEOTIDE SEQUENCE</scope>
    <source>
        <strain evidence="18">CGMCC 1.12919</strain>
    </source>
</reference>
<dbReference type="InterPro" id="IPR023458">
    <property type="entry name" value="Met-tRNA_ligase_1"/>
</dbReference>
<reference evidence="18" key="1">
    <citation type="journal article" date="2014" name="Int. J. Syst. Evol. Microbiol.">
        <title>Complete genome sequence of Corynebacterium casei LMG S-19264T (=DSM 44701T), isolated from a smear-ripened cheese.</title>
        <authorList>
            <consortium name="US DOE Joint Genome Institute (JGI-PGF)"/>
            <person name="Walter F."/>
            <person name="Albersmeier A."/>
            <person name="Kalinowski J."/>
            <person name="Ruckert C."/>
        </authorList>
    </citation>
    <scope>NUCLEOTIDE SEQUENCE</scope>
    <source>
        <strain evidence="18">CGMCC 1.12919</strain>
    </source>
</reference>
<evidence type="ECO:0000259" key="16">
    <source>
        <dbReference type="Pfam" id="PF09334"/>
    </source>
</evidence>
<gene>
    <name evidence="18" type="primary">metG</name>
    <name evidence="18" type="ORF">GCM10010994_05800</name>
</gene>
<accession>A0A916TXE4</accession>
<dbReference type="AlphaFoldDB" id="A0A916TXE4"/>
<dbReference type="InterPro" id="IPR029038">
    <property type="entry name" value="MetRS_Zn"/>
</dbReference>
<comment type="similarity">
    <text evidence="3">Belongs to the class-I aminoacyl-tRNA synthetase family. MetG type 1 subfamily.</text>
</comment>
<protein>
    <recommendedName>
        <fullName evidence="5">Methionine--tRNA ligase</fullName>
        <ecNumber evidence="4">6.1.1.10</ecNumber>
    </recommendedName>
    <alternativeName>
        <fullName evidence="13">Methionyl-tRNA synthetase</fullName>
    </alternativeName>
</protein>
<keyword evidence="8 15" id="KW-0547">Nucleotide-binding</keyword>
<dbReference type="EC" id="6.1.1.10" evidence="4"/>
<dbReference type="RefSeq" id="WP_188607594.1">
    <property type="nucleotide sequence ID" value="NZ_BMGG01000001.1"/>
</dbReference>
<dbReference type="GO" id="GO:0017101">
    <property type="term" value="C:aminoacyl-tRNA synthetase multienzyme complex"/>
    <property type="evidence" value="ECO:0007669"/>
    <property type="project" value="TreeGrafter"/>
</dbReference>
<evidence type="ECO:0000256" key="5">
    <source>
        <dbReference type="ARBA" id="ARBA00018753"/>
    </source>
</evidence>
<dbReference type="CDD" id="cd00814">
    <property type="entry name" value="MetRS_core"/>
    <property type="match status" value="1"/>
</dbReference>
<evidence type="ECO:0000256" key="11">
    <source>
        <dbReference type="ARBA" id="ARBA00022917"/>
    </source>
</evidence>
<dbReference type="Proteomes" id="UP000637002">
    <property type="component" value="Unassembled WGS sequence"/>
</dbReference>
<keyword evidence="11 15" id="KW-0648">Protein biosynthesis</keyword>
<evidence type="ECO:0000256" key="12">
    <source>
        <dbReference type="ARBA" id="ARBA00023146"/>
    </source>
</evidence>
<dbReference type="SUPFAM" id="SSF47323">
    <property type="entry name" value="Anticodon-binding domain of a subclass of class I aminoacyl-tRNA synthetases"/>
    <property type="match status" value="1"/>
</dbReference>
<keyword evidence="10 15" id="KW-0067">ATP-binding</keyword>
<dbReference type="GO" id="GO:0006431">
    <property type="term" value="P:methionyl-tRNA aminoacylation"/>
    <property type="evidence" value="ECO:0007669"/>
    <property type="project" value="InterPro"/>
</dbReference>
<dbReference type="SUPFAM" id="SSF57770">
    <property type="entry name" value="Methionyl-tRNA synthetase (MetRS), Zn-domain"/>
    <property type="match status" value="1"/>
</dbReference>
<evidence type="ECO:0000256" key="3">
    <source>
        <dbReference type="ARBA" id="ARBA00008258"/>
    </source>
</evidence>
<dbReference type="Gene3D" id="1.10.730.10">
    <property type="entry name" value="Isoleucyl-tRNA Synthetase, Domain 1"/>
    <property type="match status" value="1"/>
</dbReference>
<feature type="domain" description="Methionyl-tRNA synthetase anticodon-binding" evidence="17">
    <location>
        <begin position="412"/>
        <end position="551"/>
    </location>
</feature>
<dbReference type="InterPro" id="IPR009080">
    <property type="entry name" value="tRNAsynth_Ia_anticodon-bd"/>
</dbReference>
<evidence type="ECO:0000256" key="9">
    <source>
        <dbReference type="ARBA" id="ARBA00022833"/>
    </source>
</evidence>
<dbReference type="GO" id="GO:0005524">
    <property type="term" value="F:ATP binding"/>
    <property type="evidence" value="ECO:0007669"/>
    <property type="project" value="UniProtKB-KW"/>
</dbReference>
<comment type="caution">
    <text evidence="18">The sequence shown here is derived from an EMBL/GenBank/DDBJ whole genome shotgun (WGS) entry which is preliminary data.</text>
</comment>
<feature type="domain" description="Methionyl/Leucyl tRNA synthetase" evidence="16">
    <location>
        <begin position="5"/>
        <end position="400"/>
    </location>
</feature>
<keyword evidence="12 15" id="KW-0030">Aminoacyl-tRNA synthetase</keyword>
<dbReference type="InterPro" id="IPR033911">
    <property type="entry name" value="MetRS_core"/>
</dbReference>
<evidence type="ECO:0000256" key="2">
    <source>
        <dbReference type="ARBA" id="ARBA00004496"/>
    </source>
</evidence>
<dbReference type="FunFam" id="2.20.28.20:FF:000001">
    <property type="entry name" value="Methionine--tRNA ligase"/>
    <property type="match status" value="1"/>
</dbReference>
<dbReference type="PANTHER" id="PTHR45765">
    <property type="entry name" value="METHIONINE--TRNA LIGASE"/>
    <property type="match status" value="1"/>
</dbReference>
<evidence type="ECO:0000256" key="15">
    <source>
        <dbReference type="RuleBase" id="RU363039"/>
    </source>
</evidence>
<dbReference type="PRINTS" id="PR01041">
    <property type="entry name" value="TRNASYNTHMET"/>
</dbReference>
<dbReference type="GO" id="GO:0004825">
    <property type="term" value="F:methionine-tRNA ligase activity"/>
    <property type="evidence" value="ECO:0007669"/>
    <property type="project" value="UniProtKB-EC"/>
</dbReference>
<dbReference type="EMBL" id="BMGG01000001">
    <property type="protein sequence ID" value="GGC49471.1"/>
    <property type="molecule type" value="Genomic_DNA"/>
</dbReference>
<evidence type="ECO:0000313" key="18">
    <source>
        <dbReference type="EMBL" id="GGC49471.1"/>
    </source>
</evidence>
<proteinExistence type="inferred from homology"/>
<dbReference type="CDD" id="cd07957">
    <property type="entry name" value="Anticodon_Ia_Met"/>
    <property type="match status" value="1"/>
</dbReference>
<dbReference type="InterPro" id="IPR014758">
    <property type="entry name" value="Met-tRNA_synth"/>
</dbReference>
<evidence type="ECO:0000256" key="14">
    <source>
        <dbReference type="ARBA" id="ARBA00047364"/>
    </source>
</evidence>
<dbReference type="PANTHER" id="PTHR45765:SF1">
    <property type="entry name" value="METHIONINE--TRNA LIGASE, CYTOPLASMIC"/>
    <property type="match status" value="1"/>
</dbReference>
<dbReference type="NCBIfam" id="TIGR00398">
    <property type="entry name" value="metG"/>
    <property type="match status" value="1"/>
</dbReference>
<comment type="subcellular location">
    <subcellularLocation>
        <location evidence="2">Cytoplasm</location>
    </subcellularLocation>
</comment>
<dbReference type="InterPro" id="IPR041872">
    <property type="entry name" value="Anticodon_Met"/>
</dbReference>
<evidence type="ECO:0000256" key="1">
    <source>
        <dbReference type="ARBA" id="ARBA00003314"/>
    </source>
</evidence>
<dbReference type="Pfam" id="PF19303">
    <property type="entry name" value="Anticodon_3"/>
    <property type="match status" value="1"/>
</dbReference>
<name>A0A916TXE4_9HYPH</name>
<comment type="function">
    <text evidence="1">Is required not only for elongation of protein synthesis but also for the initiation of all mRNA translation through initiator tRNA(fMet) aminoacylation.</text>
</comment>
<evidence type="ECO:0000259" key="17">
    <source>
        <dbReference type="Pfam" id="PF19303"/>
    </source>
</evidence>
<evidence type="ECO:0000256" key="4">
    <source>
        <dbReference type="ARBA" id="ARBA00012838"/>
    </source>
</evidence>
<comment type="catalytic activity">
    <reaction evidence="14">
        <text>tRNA(Met) + L-methionine + ATP = L-methionyl-tRNA(Met) + AMP + diphosphate</text>
        <dbReference type="Rhea" id="RHEA:13481"/>
        <dbReference type="Rhea" id="RHEA-COMP:9667"/>
        <dbReference type="Rhea" id="RHEA-COMP:9698"/>
        <dbReference type="ChEBI" id="CHEBI:30616"/>
        <dbReference type="ChEBI" id="CHEBI:33019"/>
        <dbReference type="ChEBI" id="CHEBI:57844"/>
        <dbReference type="ChEBI" id="CHEBI:78442"/>
        <dbReference type="ChEBI" id="CHEBI:78530"/>
        <dbReference type="ChEBI" id="CHEBI:456215"/>
        <dbReference type="EC" id="6.1.1.10"/>
    </reaction>
</comment>
<evidence type="ECO:0000256" key="6">
    <source>
        <dbReference type="ARBA" id="ARBA00022490"/>
    </source>
</evidence>
<sequence length="560" mass="60947">MSHRILITSALPYVNGVKHLGNLVGSLLPADVHARFHRQIGSDVLFICATDEHGTPTEIAAAAASQSPHAFCDVQHARQADIYRRFGLSFDHFGRSSAPSNRALTQHLYRRLDGAGLIAERSVPQIWSPADGRYLPDRYVLGTCPHCGDTGARGDQCDACGHLLDPPDLIAPRSALSGDTRLEIRESRHLFLRQSALLDTLNGWLDTRAGWPPFVLSLARSWLTADLKDRCITRDLAWGVPVPRPGFAGKVFYVWFDAPIAYIAATQDWAAARPGRDWRAWWWGAAARDTQYVQFLGKDNVPFHTVSFPATLLGSGEPWHTADVIKGFHWLTHAGGKFSTSQGRGIFCDKALEALPADLWRWWLIANAPESADTDFQAARFVADVNKDLADVFGNLVQRTVRFAQGAFAGRVPDGGEIGPAERAVAADVAGHVARLRACHEAREFRRAAAETRAIWSRSNAYVQERAPWSVLGTDRAQAALATRTALNLVQLGATVAWSIVPDVAARVLGALSAVPASGIPAWPEDVERTILDGGRAGRALSLAAPPVTKVEPQQLAFAG</sequence>
<dbReference type="SUPFAM" id="SSF52374">
    <property type="entry name" value="Nucleotidylyl transferase"/>
    <property type="match status" value="1"/>
</dbReference>
<keyword evidence="19" id="KW-1185">Reference proteome</keyword>
<evidence type="ECO:0000256" key="13">
    <source>
        <dbReference type="ARBA" id="ARBA00030904"/>
    </source>
</evidence>
<dbReference type="Pfam" id="PF09334">
    <property type="entry name" value="tRNA-synt_1g"/>
    <property type="match status" value="1"/>
</dbReference>
<evidence type="ECO:0000256" key="10">
    <source>
        <dbReference type="ARBA" id="ARBA00022840"/>
    </source>
</evidence>
<dbReference type="Gene3D" id="2.20.28.20">
    <property type="entry name" value="Methionyl-tRNA synthetase, Zn-domain"/>
    <property type="match status" value="1"/>
</dbReference>
<dbReference type="InterPro" id="IPR015413">
    <property type="entry name" value="Methionyl/Leucyl_tRNA_Synth"/>
</dbReference>
<dbReference type="Gene3D" id="3.40.50.620">
    <property type="entry name" value="HUPs"/>
    <property type="match status" value="1"/>
</dbReference>
<keyword evidence="6" id="KW-0963">Cytoplasm</keyword>
<evidence type="ECO:0000313" key="19">
    <source>
        <dbReference type="Proteomes" id="UP000637002"/>
    </source>
</evidence>
<dbReference type="InterPro" id="IPR014729">
    <property type="entry name" value="Rossmann-like_a/b/a_fold"/>
</dbReference>
<organism evidence="18 19">
    <name type="scientific">Chelatococcus reniformis</name>
    <dbReference type="NCBI Taxonomy" id="1494448"/>
    <lineage>
        <taxon>Bacteria</taxon>
        <taxon>Pseudomonadati</taxon>
        <taxon>Pseudomonadota</taxon>
        <taxon>Alphaproteobacteria</taxon>
        <taxon>Hyphomicrobiales</taxon>
        <taxon>Chelatococcaceae</taxon>
        <taxon>Chelatococcus</taxon>
    </lineage>
</organism>
<keyword evidence="9" id="KW-0862">Zinc</keyword>
<evidence type="ECO:0000256" key="7">
    <source>
        <dbReference type="ARBA" id="ARBA00022598"/>
    </source>
</evidence>
<dbReference type="GO" id="GO:0005829">
    <property type="term" value="C:cytosol"/>
    <property type="evidence" value="ECO:0007669"/>
    <property type="project" value="TreeGrafter"/>
</dbReference>